<dbReference type="RefSeq" id="WP_051658449.1">
    <property type="nucleotide sequence ID" value="NZ_CP007795.1"/>
</dbReference>
<organism evidence="1 3">
    <name type="scientific">Azospirillum argentinense</name>
    <dbReference type="NCBI Taxonomy" id="2970906"/>
    <lineage>
        <taxon>Bacteria</taxon>
        <taxon>Pseudomonadati</taxon>
        <taxon>Pseudomonadota</taxon>
        <taxon>Alphaproteobacteria</taxon>
        <taxon>Rhodospirillales</taxon>
        <taxon>Azospirillaceae</taxon>
        <taxon>Azospirillum</taxon>
    </lineage>
</organism>
<dbReference type="Proteomes" id="UP001628281">
    <property type="component" value="Unassembled WGS sequence"/>
</dbReference>
<dbReference type="EMBL" id="JBJLSN010000035">
    <property type="protein sequence ID" value="MFL7903712.1"/>
    <property type="molecule type" value="Genomic_DNA"/>
</dbReference>
<reference evidence="2 4" key="2">
    <citation type="submission" date="2024-11" db="EMBL/GenBank/DDBJ databases">
        <title>Draft genome sequences of two bacteria associated to sugarcane roots in Colombia.</title>
        <authorList>
            <person name="Pardo-Diaz S."/>
            <person name="Masmela-Mendoza J."/>
            <person name="Delgadillo-Duran P."/>
            <person name="Bautista E.J."/>
            <person name="Rojas-Tapias D.F."/>
        </authorList>
    </citation>
    <scope>NUCLEOTIDE SEQUENCE [LARGE SCALE GENOMIC DNA]</scope>
    <source>
        <strain evidence="2 4">Ap18</strain>
    </source>
</reference>
<name>A0A060DQI4_9PROT</name>
<dbReference type="Proteomes" id="UP000027186">
    <property type="component" value="Plasmid AbAZ39_p2"/>
</dbReference>
<accession>A0A060DQI4</accession>
<evidence type="ECO:0000313" key="4">
    <source>
        <dbReference type="Proteomes" id="UP001628281"/>
    </source>
</evidence>
<dbReference type="KEGG" id="abq:ABAZ39_23900"/>
<proteinExistence type="predicted"/>
<sequence length="325" mass="36244">MRKQAVALGGFGGFNLHGAGVLTALDRLERMPDLFTVTSGQIVVLAAWLRGEDVRRLLLEHRGASGGLLQAWQTALFGHKGVFRPVLGENARRWLDVPLSPSAVLERLMPARQYAPVRDRDTVAEIARTLNEAEVGVVFNTYDFRSGNGLLHGNAAARRLMAGEVGLEDITADAVESALWLYLYGFEEAPGGLIDGAYHRSIILSELHGFDEVTVAAPFPVSWIGPVPRNQLEVENWKIRQWFANSYKAEVARLRRVIELMERGTLNDPAYRIRSLTELPLRRHYGYFDYFTEKAEVFDDALAQALDHFGSGPAHKQAHTQRRAG</sequence>
<evidence type="ECO:0008006" key="5">
    <source>
        <dbReference type="Google" id="ProtNLM"/>
    </source>
</evidence>
<evidence type="ECO:0000313" key="2">
    <source>
        <dbReference type="EMBL" id="MFL7903712.1"/>
    </source>
</evidence>
<dbReference type="EMBL" id="CP007795">
    <property type="protein sequence ID" value="AIB14940.1"/>
    <property type="molecule type" value="Genomic_DNA"/>
</dbReference>
<evidence type="ECO:0000313" key="1">
    <source>
        <dbReference type="EMBL" id="AIB14940.1"/>
    </source>
</evidence>
<protein>
    <recommendedName>
        <fullName evidence="5">Patatin-like phospholipase family protein</fullName>
    </recommendedName>
</protein>
<dbReference type="AlphaFoldDB" id="A0A060DQI4"/>
<keyword evidence="4" id="KW-1185">Reference proteome</keyword>
<gene>
    <name evidence="1" type="ORF">ABAZ39_23900</name>
    <name evidence="2" type="ORF">ACJ41P_21435</name>
</gene>
<geneLocation type="plasmid" evidence="1 3">
    <name>AbAZ39_p2</name>
</geneLocation>
<keyword evidence="1" id="KW-0614">Plasmid</keyword>
<evidence type="ECO:0000313" key="3">
    <source>
        <dbReference type="Proteomes" id="UP000027186"/>
    </source>
</evidence>
<reference evidence="1 3" key="1">
    <citation type="journal article" date="2014" name="Genome Announc.">
        <title>Complete Genome Sequence of the Model Rhizosphere Strain Azospirillum brasilense Az39, Successfully Applied in Agriculture.</title>
        <authorList>
            <person name="Rivera D."/>
            <person name="Revale S."/>
            <person name="Molina R."/>
            <person name="Gualpa J."/>
            <person name="Puente M."/>
            <person name="Maroniche G."/>
            <person name="Paris G."/>
            <person name="Baker D."/>
            <person name="Clavijo B."/>
            <person name="McLay K."/>
            <person name="Spaepen S."/>
            <person name="Perticari A."/>
            <person name="Vazquez M."/>
            <person name="Wisniewski-Dye F."/>
            <person name="Watkins C."/>
            <person name="Martinez-Abarca F."/>
            <person name="Vanderleyden J."/>
            <person name="Cassan F."/>
        </authorList>
    </citation>
    <scope>NUCLEOTIDE SEQUENCE [LARGE SCALE GENOMIC DNA]</scope>
    <source>
        <strain evidence="1 3">Az39</strain>
        <plasmid evidence="1">AbAZ39_p2</plasmid>
    </source>
</reference>